<protein>
    <submittedName>
        <fullName evidence="2">Uncharacterized protein</fullName>
    </submittedName>
</protein>
<feature type="region of interest" description="Disordered" evidence="1">
    <location>
        <begin position="94"/>
        <end position="150"/>
    </location>
</feature>
<dbReference type="AlphaFoldDB" id="A0A1J9NZY5"/>
<dbReference type="EMBL" id="LGTZ01003590">
    <property type="protein sequence ID" value="OJD09534.1"/>
    <property type="molecule type" value="Genomic_DNA"/>
</dbReference>
<gene>
    <name evidence="2" type="ORF">ACJ73_10247</name>
</gene>
<proteinExistence type="predicted"/>
<organism evidence="2 3">
    <name type="scientific">Blastomyces percursus</name>
    <dbReference type="NCBI Taxonomy" id="1658174"/>
    <lineage>
        <taxon>Eukaryota</taxon>
        <taxon>Fungi</taxon>
        <taxon>Dikarya</taxon>
        <taxon>Ascomycota</taxon>
        <taxon>Pezizomycotina</taxon>
        <taxon>Eurotiomycetes</taxon>
        <taxon>Eurotiomycetidae</taxon>
        <taxon>Onygenales</taxon>
        <taxon>Ajellomycetaceae</taxon>
        <taxon>Blastomyces</taxon>
    </lineage>
</organism>
<comment type="caution">
    <text evidence="2">The sequence shown here is derived from an EMBL/GenBank/DDBJ whole genome shotgun (WGS) entry which is preliminary data.</text>
</comment>
<accession>A0A1J9NZY5</accession>
<keyword evidence="3" id="KW-1185">Reference proteome</keyword>
<reference evidence="2 3" key="1">
    <citation type="submission" date="2015-08" db="EMBL/GenBank/DDBJ databases">
        <title>Emmonsia species relationships and genome sequence.</title>
        <authorList>
            <person name="Cuomo C.A."/>
            <person name="Schwartz I.S."/>
            <person name="Kenyon C."/>
            <person name="De Hoog G.S."/>
            <person name="Govender N.P."/>
            <person name="Botha A."/>
            <person name="Moreno L."/>
            <person name="De Vries M."/>
            <person name="Munoz J.F."/>
            <person name="Stielow J.B."/>
        </authorList>
    </citation>
    <scope>NUCLEOTIDE SEQUENCE [LARGE SCALE GENOMIC DNA]</scope>
    <source>
        <strain evidence="2 3">EI222</strain>
    </source>
</reference>
<feature type="compositionally biased region" description="Polar residues" evidence="1">
    <location>
        <begin position="104"/>
        <end position="124"/>
    </location>
</feature>
<dbReference type="Proteomes" id="UP000242791">
    <property type="component" value="Unassembled WGS sequence"/>
</dbReference>
<dbReference type="VEuPathDB" id="FungiDB:ACJ73_10247"/>
<evidence type="ECO:0000313" key="2">
    <source>
        <dbReference type="EMBL" id="OJD09534.1"/>
    </source>
</evidence>
<name>A0A1J9NZY5_9EURO</name>
<evidence type="ECO:0000256" key="1">
    <source>
        <dbReference type="SAM" id="MobiDB-lite"/>
    </source>
</evidence>
<sequence>MIRLVSGGHKNLPSRILNLEYIPECIAGNCLQVNKNPKTSSHARPNIEDGVLARRRRRRALLGAHCQQLLWLWRESPLGTDSDGLDKFMDLKARLPHKAKGMQETRQSNASKHSPNDSSRAQGKSKSESESDWTDDECAVTDGSDFENDT</sequence>
<feature type="compositionally biased region" description="Acidic residues" evidence="1">
    <location>
        <begin position="130"/>
        <end position="150"/>
    </location>
</feature>
<evidence type="ECO:0000313" key="3">
    <source>
        <dbReference type="Proteomes" id="UP000242791"/>
    </source>
</evidence>